<dbReference type="GO" id="GO:0051082">
    <property type="term" value="F:unfolded protein binding"/>
    <property type="evidence" value="ECO:0007669"/>
    <property type="project" value="TreeGrafter"/>
</dbReference>
<protein>
    <recommendedName>
        <fullName evidence="2">NADH:ubiquinone oxidoreductase intermediate-associated protein 30 domain-containing protein</fullName>
    </recommendedName>
</protein>
<dbReference type="GO" id="GO:0010257">
    <property type="term" value="P:NADH dehydrogenase complex assembly"/>
    <property type="evidence" value="ECO:0007669"/>
    <property type="project" value="TreeGrafter"/>
</dbReference>
<dbReference type="InterPro" id="IPR039131">
    <property type="entry name" value="NDUFAF1"/>
</dbReference>
<evidence type="ECO:0000313" key="3">
    <source>
        <dbReference type="EMBL" id="VEU36807.1"/>
    </source>
</evidence>
<dbReference type="OrthoDB" id="426386at2759"/>
<evidence type="ECO:0000259" key="2">
    <source>
        <dbReference type="Pfam" id="PF08547"/>
    </source>
</evidence>
<feature type="domain" description="NADH:ubiquinone oxidoreductase intermediate-associated protein 30" evidence="2">
    <location>
        <begin position="93"/>
        <end position="239"/>
    </location>
</feature>
<name>A0A448Z3V8_9STRA</name>
<dbReference type="Proteomes" id="UP000291116">
    <property type="component" value="Unassembled WGS sequence"/>
</dbReference>
<sequence>MRCTTSPSAATGRVNRLISSPIILRAEGNGSNENERKPWDVLRFVRQSSRFVSLPFPGSGAPKSSLAEDRRGRIAPGTLLWKAGDRDRNDFEFAPLDDVVMGGASSSTFDEATGKWTGSVTDANSGGFIGIRSTPLVSYDLSACTGIEWTLSAADKQRLKVVLRDSADFNGIGWTTSRDVAAAGTMGSRKSLVTLRIPFGGNGTGNNQPLLPSRFAKILTDFPPFASSSVKAFQLTYSKFEYDGGLNPRFNVGDFGIQLLEIRSY</sequence>
<dbReference type="SUPFAM" id="SSF49785">
    <property type="entry name" value="Galactose-binding domain-like"/>
    <property type="match status" value="1"/>
</dbReference>
<comment type="similarity">
    <text evidence="1">Belongs to the CIA30 family.</text>
</comment>
<keyword evidence="4" id="KW-1185">Reference proteome</keyword>
<dbReference type="InterPro" id="IPR013857">
    <property type="entry name" value="NADH-UbQ_OxRdtase-assoc_prot30"/>
</dbReference>
<dbReference type="PANTHER" id="PTHR13194:SF19">
    <property type="entry name" value="NAD(P)-BINDING ROSSMANN-FOLD SUPERFAMILY PROTEIN"/>
    <property type="match status" value="1"/>
</dbReference>
<dbReference type="AlphaFoldDB" id="A0A448Z3V8"/>
<evidence type="ECO:0000313" key="4">
    <source>
        <dbReference type="Proteomes" id="UP000291116"/>
    </source>
</evidence>
<reference evidence="3 4" key="1">
    <citation type="submission" date="2019-01" db="EMBL/GenBank/DDBJ databases">
        <authorList>
            <person name="Ferrante I. M."/>
        </authorList>
    </citation>
    <scope>NUCLEOTIDE SEQUENCE [LARGE SCALE GENOMIC DNA]</scope>
    <source>
        <strain evidence="3 4">B856</strain>
    </source>
</reference>
<dbReference type="EMBL" id="CAACVS010000103">
    <property type="protein sequence ID" value="VEU36807.1"/>
    <property type="molecule type" value="Genomic_DNA"/>
</dbReference>
<proteinExistence type="inferred from homology"/>
<dbReference type="Pfam" id="PF08547">
    <property type="entry name" value="CIA30"/>
    <property type="match status" value="1"/>
</dbReference>
<accession>A0A448Z3V8</accession>
<dbReference type="InterPro" id="IPR008979">
    <property type="entry name" value="Galactose-bd-like_sf"/>
</dbReference>
<organism evidence="3 4">
    <name type="scientific">Pseudo-nitzschia multistriata</name>
    <dbReference type="NCBI Taxonomy" id="183589"/>
    <lineage>
        <taxon>Eukaryota</taxon>
        <taxon>Sar</taxon>
        <taxon>Stramenopiles</taxon>
        <taxon>Ochrophyta</taxon>
        <taxon>Bacillariophyta</taxon>
        <taxon>Bacillariophyceae</taxon>
        <taxon>Bacillariophycidae</taxon>
        <taxon>Bacillariales</taxon>
        <taxon>Bacillariaceae</taxon>
        <taxon>Pseudo-nitzschia</taxon>
    </lineage>
</organism>
<evidence type="ECO:0000256" key="1">
    <source>
        <dbReference type="ARBA" id="ARBA00007884"/>
    </source>
</evidence>
<dbReference type="PANTHER" id="PTHR13194">
    <property type="entry name" value="COMPLEX I INTERMEDIATE-ASSOCIATED PROTEIN 30"/>
    <property type="match status" value="1"/>
</dbReference>
<gene>
    <name evidence="3" type="ORF">PSNMU_V1.4_AUG-EV-PASAV3_0035910</name>
</gene>